<feature type="compositionally biased region" description="Basic and acidic residues" evidence="1">
    <location>
        <begin position="1839"/>
        <end position="1850"/>
    </location>
</feature>
<dbReference type="KEGG" id="glz:GLAREA_02393"/>
<feature type="signal peptide" evidence="2">
    <location>
        <begin position="1"/>
        <end position="20"/>
    </location>
</feature>
<keyword evidence="2" id="KW-0732">Signal</keyword>
<dbReference type="Gene3D" id="3.40.50.200">
    <property type="entry name" value="Peptidase S8/S53 domain"/>
    <property type="match status" value="2"/>
</dbReference>
<feature type="region of interest" description="Disordered" evidence="1">
    <location>
        <begin position="647"/>
        <end position="693"/>
    </location>
</feature>
<feature type="compositionally biased region" description="Pro residues" evidence="1">
    <location>
        <begin position="660"/>
        <end position="670"/>
    </location>
</feature>
<feature type="compositionally biased region" description="Basic and acidic residues" evidence="1">
    <location>
        <begin position="2009"/>
        <end position="2029"/>
    </location>
</feature>
<feature type="region of interest" description="Disordered" evidence="1">
    <location>
        <begin position="1822"/>
        <end position="1850"/>
    </location>
</feature>
<gene>
    <name evidence="4" type="ORF">GLAREA_02393</name>
</gene>
<proteinExistence type="predicted"/>
<feature type="region of interest" description="Disordered" evidence="1">
    <location>
        <begin position="1951"/>
        <end position="1978"/>
    </location>
</feature>
<feature type="region of interest" description="Disordered" evidence="1">
    <location>
        <begin position="872"/>
        <end position="894"/>
    </location>
</feature>
<feature type="chain" id="PRO_5004518707" evidence="2">
    <location>
        <begin position="21"/>
        <end position="2029"/>
    </location>
</feature>
<sequence>MWLGFLTFLVESLLCLTAESNGPHSSNSQHGGGSVTVDITTLITVTVNPNARSLNLATPKELAPISTEPDQTSWAGPDQYSSSCDDTSCFRRMLAQPTQALSFCGTFAAFSDSRSCDYSIHVPYAGASDFYDACSTESSRISSACSCLDQRTSISTTNTVVNSGRGASVVSEIISEVLLSSPASAVPATHKSISMEQMPTFSDAAVQDMMAGSSLAASLDILPTASLTSIQRMDLKRSPAGALESLNSDSSAQSISALLNTVTLISTSTGVALDGSDYTTIISTVVTSTVSNSPNIFCPDECDISQPDLAEWARCVTSTGSAQNAPDSRTRVFKSTKLAFFMPPNLSGASLVNQPMSQSLTIVSGSATTLNVGSLTTNVAGSVIPTAVPTMATPGGIPIVPIPITNLPSSIEPNAPLCSFRAQKEPPYRPPNDPESLPYDPSWPLCTFRLQQIPLCRPPPTADSLPFDPALPVCVYKSQTTPPYKPPANLETLLPENFCLENPWDPKCPSPQFEKATSDIGSYSICSLPESRFHSLCMSDPGVTSTITSVPSDMSAQAISSPTITSNALITTTDDDGHLVVVPYIYIPPIIGQFAGMGVILWCMVPIPNVSFNLPKLPGLPKIPGLPKFPKFHFPCVPIPFVKNCNTPSGSPTPGGGTQAPPPPQPPVVEPPGKNQKEEEPEEEKDEEKQECTTLTATSCSTGVTAQLDTMGSTTNLITTITCSPITACFATGITTAVTTTESCEKVTATSCSTFLTVLNGTDSVTRTITSSTCIGVTACGATGASTATTTTSSSKATSQPYQILPNPTDYVTLDSFSKILRQETNENTLMFFEDAAKKTVFVWYQFLTPEQVKTYKGNPAVAAIHPYDGRLGDESTMEPSSSDNKQAGSRLVKRQVPPANVPIPDTSAEQVIHDFAAYTDLRVFSQSRGTPDAFSLKAYSWREETNPLFSQLEGSPRPRVYVFDTGMDKDSPTYRSYRPGQVEWIHPGGPEVPQEWGAYEVDRSENDHNSIDLKWHGTCMASKAVGQKFGVFKKSDLTIIRYPRRILTPEERNRGDIKRKKSGKYSVLSCSHGASPRGGLIAPDDYLWTNNPAHDPTHLWRPLWNLFNELSNEGVTLVVASGNHGTMDPNAPVHGEPSYLLNNWPAIFNAELPITVVGSSTYQGLRSPTQPYLPYPRYWPHSHINVYAPGYPTLCDFGAGYPSGHEKFGSSPATASVAGLVAYFLGTTGHVERIYQKWYLEDSRHTDRSWAEAVKAYLVEMSYVRFYNPQDTYPVNIVWNGERDADFCPVPGQSKREEGNSLNAGNASCSTLYRILPNRVDFATLNKFTTRLKSETDEARLRVIDDGLEKVFVWYQDLTVEQVEAYKSDPAVAAILPGPGPRLSSEFRSDDMGKSWLERHSTSPATDVFGEKTNAKSNSSHLVNRQVPSDPVPIPDISKDVTYTDVNALEDLRVFSQPINKPLSELFGYSYRNESNPMFSKEEKSPRPRVYIFDSGMDKNSETYKSFAPGQVEWLHIEGDALRPNLGVFETDPREDDFHPRFHGTFMASKAVGGRFTVSKNATLTIVRRPKPIFTQEEIDRGYTEDTFPIQQCEYALREILIDIRQRKAAFTSVISLSLGISAGGPIQPKTAWSTNPADDPMNEFAPFWRTLYSLSEIGVTVVVSGGNYASNDPNRPFHGPVSYQMSNMPGIYNDKIPLIVVGSVENDGRRADSQPYLPYPDYWPNAHNDVYAPGEPSVCDNGPSLPNGYSGSGSSLSAASIAGLAAYYLGTPGHVERIHEKWLQGDQTPKSWAENVKAYVVEKSYQRLDGQPGPPVNVAWNGEAPPDTCPIPPSRKRQADDSKDNKDPNCEMIWHEIYPKPVDLAIQNNFTARLKQETNEETLYVIGGSGSTRVYLWYQVLTPEQIEDYKKDPAVADIKKVDPGSIQLISNKILGAPGPLTEDVANGTKGDVPAVNKRKLPTNPLPVPDTTRDPIIVDSDAPADLKFISQPRSGRLSSDLSPSVPLEDLRGFARREETTHPIFPEHP</sequence>
<evidence type="ECO:0000313" key="4">
    <source>
        <dbReference type="EMBL" id="EPE26480.1"/>
    </source>
</evidence>
<dbReference type="SUPFAM" id="SSF52743">
    <property type="entry name" value="Subtilisin-like"/>
    <property type="match status" value="2"/>
</dbReference>
<keyword evidence="5" id="KW-1185">Reference proteome</keyword>
<protein>
    <submittedName>
        <fullName evidence="4">Subtilisin-like protein</fullName>
    </submittedName>
</protein>
<dbReference type="InterPro" id="IPR036852">
    <property type="entry name" value="Peptidase_S8/S53_dom_sf"/>
</dbReference>
<feature type="compositionally biased region" description="Polar residues" evidence="1">
    <location>
        <begin position="1417"/>
        <end position="1428"/>
    </location>
</feature>
<dbReference type="GO" id="GO:0004252">
    <property type="term" value="F:serine-type endopeptidase activity"/>
    <property type="evidence" value="ECO:0007669"/>
    <property type="project" value="InterPro"/>
</dbReference>
<dbReference type="HOGENOM" id="CLU_233451_0_0_1"/>
<dbReference type="CDD" id="cd00306">
    <property type="entry name" value="Peptidases_S8_S53"/>
    <property type="match status" value="1"/>
</dbReference>
<organism evidence="4 5">
    <name type="scientific">Glarea lozoyensis (strain ATCC 20868 / MF5171)</name>
    <dbReference type="NCBI Taxonomy" id="1116229"/>
    <lineage>
        <taxon>Eukaryota</taxon>
        <taxon>Fungi</taxon>
        <taxon>Dikarya</taxon>
        <taxon>Ascomycota</taxon>
        <taxon>Pezizomycotina</taxon>
        <taxon>Leotiomycetes</taxon>
        <taxon>Helotiales</taxon>
        <taxon>Helotiaceae</taxon>
        <taxon>Glarea</taxon>
    </lineage>
</organism>
<dbReference type="GO" id="GO:0006508">
    <property type="term" value="P:proteolysis"/>
    <property type="evidence" value="ECO:0007669"/>
    <property type="project" value="InterPro"/>
</dbReference>
<name>S3CL39_GLAL2</name>
<accession>S3CL39</accession>
<feature type="domain" description="Peptidase S8/S53" evidence="3">
    <location>
        <begin position="1533"/>
        <end position="1771"/>
    </location>
</feature>
<dbReference type="OrthoDB" id="3565091at2759"/>
<evidence type="ECO:0000259" key="3">
    <source>
        <dbReference type="Pfam" id="PF00082"/>
    </source>
</evidence>
<dbReference type="Proteomes" id="UP000016922">
    <property type="component" value="Unassembled WGS sequence"/>
</dbReference>
<feature type="region of interest" description="Disordered" evidence="1">
    <location>
        <begin position="1417"/>
        <end position="1437"/>
    </location>
</feature>
<reference evidence="4 5" key="1">
    <citation type="journal article" date="2013" name="BMC Genomics">
        <title>Genomics-driven discovery of the pneumocandin biosynthetic gene cluster in the fungus Glarea lozoyensis.</title>
        <authorList>
            <person name="Chen L."/>
            <person name="Yue Q."/>
            <person name="Zhang X."/>
            <person name="Xiang M."/>
            <person name="Wang C."/>
            <person name="Li S."/>
            <person name="Che Y."/>
            <person name="Ortiz-Lopez F.J."/>
            <person name="Bills G.F."/>
            <person name="Liu X."/>
            <person name="An Z."/>
        </authorList>
    </citation>
    <scope>NUCLEOTIDE SEQUENCE [LARGE SCALE GENOMIC DNA]</scope>
    <source>
        <strain evidence="5">ATCC 20868 / MF5171</strain>
    </source>
</reference>
<feature type="domain" description="Peptidase S8/S53" evidence="3">
    <location>
        <begin position="961"/>
        <end position="1226"/>
    </location>
</feature>
<dbReference type="Pfam" id="PF00082">
    <property type="entry name" value="Peptidase_S8"/>
    <property type="match status" value="2"/>
</dbReference>
<evidence type="ECO:0000256" key="1">
    <source>
        <dbReference type="SAM" id="MobiDB-lite"/>
    </source>
</evidence>
<dbReference type="InterPro" id="IPR000209">
    <property type="entry name" value="Peptidase_S8/S53_dom"/>
</dbReference>
<dbReference type="RefSeq" id="XP_008085670.1">
    <property type="nucleotide sequence ID" value="XM_008087479.1"/>
</dbReference>
<dbReference type="EMBL" id="KE145370">
    <property type="protein sequence ID" value="EPE26480.1"/>
    <property type="molecule type" value="Genomic_DNA"/>
</dbReference>
<evidence type="ECO:0000256" key="2">
    <source>
        <dbReference type="SAM" id="SignalP"/>
    </source>
</evidence>
<evidence type="ECO:0000313" key="5">
    <source>
        <dbReference type="Proteomes" id="UP000016922"/>
    </source>
</evidence>
<feature type="region of interest" description="Disordered" evidence="1">
    <location>
        <begin position="1990"/>
        <end position="2029"/>
    </location>
</feature>
<feature type="compositionally biased region" description="Polar residues" evidence="1">
    <location>
        <begin position="1992"/>
        <end position="2003"/>
    </location>
</feature>
<dbReference type="GeneID" id="19461450"/>
<feature type="compositionally biased region" description="Polar residues" evidence="1">
    <location>
        <begin position="878"/>
        <end position="888"/>
    </location>
</feature>